<evidence type="ECO:0000313" key="3">
    <source>
        <dbReference type="Proteomes" id="UP001589738"/>
    </source>
</evidence>
<feature type="domain" description="DUF1659" evidence="1">
    <location>
        <begin position="3"/>
        <end position="72"/>
    </location>
</feature>
<organism evidence="2 3">
    <name type="scientific">Robertmurraya beringensis</name>
    <dbReference type="NCBI Taxonomy" id="641660"/>
    <lineage>
        <taxon>Bacteria</taxon>
        <taxon>Bacillati</taxon>
        <taxon>Bacillota</taxon>
        <taxon>Bacilli</taxon>
        <taxon>Bacillales</taxon>
        <taxon>Bacillaceae</taxon>
        <taxon>Robertmurraya</taxon>
    </lineage>
</organism>
<evidence type="ECO:0000259" key="1">
    <source>
        <dbReference type="Pfam" id="PF07872"/>
    </source>
</evidence>
<gene>
    <name evidence="2" type="ORF">ACFFHF_20600</name>
</gene>
<accession>A0ABV6KW95</accession>
<protein>
    <submittedName>
        <fullName evidence="2">DUF1659 domain-containing protein</fullName>
    </submittedName>
</protein>
<comment type="caution">
    <text evidence="2">The sequence shown here is derived from an EMBL/GenBank/DDBJ whole genome shotgun (WGS) entry which is preliminary data.</text>
</comment>
<evidence type="ECO:0000313" key="2">
    <source>
        <dbReference type="EMBL" id="MFC0477596.1"/>
    </source>
</evidence>
<dbReference type="RefSeq" id="WP_377058934.1">
    <property type="nucleotide sequence ID" value="NZ_JBHLUU010000123.1"/>
</dbReference>
<name>A0ABV6KW95_9BACI</name>
<dbReference type="Pfam" id="PF07872">
    <property type="entry name" value="DUF1659"/>
    <property type="match status" value="1"/>
</dbReference>
<reference evidence="2 3" key="1">
    <citation type="submission" date="2024-09" db="EMBL/GenBank/DDBJ databases">
        <authorList>
            <person name="Sun Q."/>
            <person name="Mori K."/>
        </authorList>
    </citation>
    <scope>NUCLEOTIDE SEQUENCE [LARGE SCALE GENOMIC DNA]</scope>
    <source>
        <strain evidence="2 3">CGMCC 1.9126</strain>
    </source>
</reference>
<proteinExistence type="predicted"/>
<dbReference type="EMBL" id="JBHLUU010000123">
    <property type="protein sequence ID" value="MFC0477596.1"/>
    <property type="molecule type" value="Genomic_DNA"/>
</dbReference>
<keyword evidence="3" id="KW-1185">Reference proteome</keyword>
<dbReference type="InterPro" id="IPR012454">
    <property type="entry name" value="DUF1659"/>
</dbReference>
<dbReference type="Proteomes" id="UP001589738">
    <property type="component" value="Unassembled WGS sequence"/>
</dbReference>
<sequence length="73" mass="7968">MAQAIIMDTKLKVLFENGLNSKGEVIIKTKTFSNVRKEATADQLFQAGQALASLCSLPVVNIERADNFELVNA</sequence>